<organism evidence="2 3">
    <name type="scientific">Lactuca saligna</name>
    <name type="common">Willowleaf lettuce</name>
    <dbReference type="NCBI Taxonomy" id="75948"/>
    <lineage>
        <taxon>Eukaryota</taxon>
        <taxon>Viridiplantae</taxon>
        <taxon>Streptophyta</taxon>
        <taxon>Embryophyta</taxon>
        <taxon>Tracheophyta</taxon>
        <taxon>Spermatophyta</taxon>
        <taxon>Magnoliopsida</taxon>
        <taxon>eudicotyledons</taxon>
        <taxon>Gunneridae</taxon>
        <taxon>Pentapetalae</taxon>
        <taxon>asterids</taxon>
        <taxon>campanulids</taxon>
        <taxon>Asterales</taxon>
        <taxon>Asteraceae</taxon>
        <taxon>Cichorioideae</taxon>
        <taxon>Cichorieae</taxon>
        <taxon>Lactucinae</taxon>
        <taxon>Lactuca</taxon>
    </lineage>
</organism>
<gene>
    <name evidence="2" type="ORF">LSALG_LOCUS26342</name>
</gene>
<feature type="region of interest" description="Disordered" evidence="1">
    <location>
        <begin position="59"/>
        <end position="83"/>
    </location>
</feature>
<dbReference type="Proteomes" id="UP001177003">
    <property type="component" value="Chromosome 5"/>
</dbReference>
<dbReference type="EMBL" id="OX465081">
    <property type="protein sequence ID" value="CAI9286948.1"/>
    <property type="molecule type" value="Genomic_DNA"/>
</dbReference>
<dbReference type="AlphaFoldDB" id="A0AA36E8Y3"/>
<feature type="compositionally biased region" description="Acidic residues" evidence="1">
    <location>
        <begin position="1"/>
        <end position="16"/>
    </location>
</feature>
<feature type="compositionally biased region" description="Low complexity" evidence="1">
    <location>
        <begin position="65"/>
        <end position="77"/>
    </location>
</feature>
<reference evidence="2" key="1">
    <citation type="submission" date="2023-04" db="EMBL/GenBank/DDBJ databases">
        <authorList>
            <person name="Vijverberg K."/>
            <person name="Xiong W."/>
            <person name="Schranz E."/>
        </authorList>
    </citation>
    <scope>NUCLEOTIDE SEQUENCE</scope>
</reference>
<feature type="region of interest" description="Disordered" evidence="1">
    <location>
        <begin position="1"/>
        <end position="21"/>
    </location>
</feature>
<keyword evidence="3" id="KW-1185">Reference proteome</keyword>
<evidence type="ECO:0000256" key="1">
    <source>
        <dbReference type="SAM" id="MobiDB-lite"/>
    </source>
</evidence>
<evidence type="ECO:0000313" key="3">
    <source>
        <dbReference type="Proteomes" id="UP001177003"/>
    </source>
</evidence>
<protein>
    <submittedName>
        <fullName evidence="2">Uncharacterized protein</fullName>
    </submittedName>
</protein>
<accession>A0AA36E8Y3</accession>
<name>A0AA36E8Y3_LACSI</name>
<evidence type="ECO:0000313" key="2">
    <source>
        <dbReference type="EMBL" id="CAI9286948.1"/>
    </source>
</evidence>
<sequence>MEPDSEVESYEVDFEEDNHIYEDADQPEVEAEVQGHGQGGVGGVEERVEALVEVEVQEGEDQTTVEVQGQGEGQEVQDPVEEEHMQKVPAFQVLQRKRRRKPSERIMKIQIRKKWEGKQGSSGENPMELE</sequence>
<proteinExistence type="predicted"/>